<keyword evidence="3 7" id="KW-0812">Transmembrane</keyword>
<name>A0A9X1SM29_9BACT</name>
<dbReference type="PANTHER" id="PTHR35007">
    <property type="entry name" value="INTEGRAL MEMBRANE PROTEIN-RELATED"/>
    <property type="match status" value="1"/>
</dbReference>
<keyword evidence="4 7" id="KW-1133">Transmembrane helix</keyword>
<proteinExistence type="predicted"/>
<evidence type="ECO:0000256" key="7">
    <source>
        <dbReference type="SAM" id="Phobius"/>
    </source>
</evidence>
<evidence type="ECO:0000313" key="10">
    <source>
        <dbReference type="Proteomes" id="UP001139103"/>
    </source>
</evidence>
<evidence type="ECO:0000256" key="6">
    <source>
        <dbReference type="SAM" id="MobiDB-lite"/>
    </source>
</evidence>
<feature type="region of interest" description="Disordered" evidence="6">
    <location>
        <begin position="303"/>
        <end position="322"/>
    </location>
</feature>
<accession>A0A9X1SM29</accession>
<dbReference type="GO" id="GO:0005886">
    <property type="term" value="C:plasma membrane"/>
    <property type="evidence" value="ECO:0007669"/>
    <property type="project" value="UniProtKB-SubCell"/>
</dbReference>
<evidence type="ECO:0000256" key="3">
    <source>
        <dbReference type="ARBA" id="ARBA00022692"/>
    </source>
</evidence>
<evidence type="ECO:0000256" key="1">
    <source>
        <dbReference type="ARBA" id="ARBA00004651"/>
    </source>
</evidence>
<feature type="transmembrane region" description="Helical" evidence="7">
    <location>
        <begin position="268"/>
        <end position="290"/>
    </location>
</feature>
<evidence type="ECO:0000256" key="2">
    <source>
        <dbReference type="ARBA" id="ARBA00022475"/>
    </source>
</evidence>
<feature type="transmembrane region" description="Helical" evidence="7">
    <location>
        <begin position="115"/>
        <end position="139"/>
    </location>
</feature>
<evidence type="ECO:0000256" key="4">
    <source>
        <dbReference type="ARBA" id="ARBA00022989"/>
    </source>
</evidence>
<keyword evidence="5 7" id="KW-0472">Membrane</keyword>
<keyword evidence="2" id="KW-1003">Cell membrane</keyword>
<comment type="caution">
    <text evidence="9">The sequence shown here is derived from an EMBL/GenBank/DDBJ whole genome shotgun (WGS) entry which is preliminary data.</text>
</comment>
<dbReference type="RefSeq" id="WP_230223096.1">
    <property type="nucleotide sequence ID" value="NZ_JAJKFT010000010.1"/>
</dbReference>
<evidence type="ECO:0000313" key="9">
    <source>
        <dbReference type="EMBL" id="MCC9631274.1"/>
    </source>
</evidence>
<keyword evidence="10" id="KW-1185">Reference proteome</keyword>
<dbReference type="AlphaFoldDB" id="A0A9X1SM29"/>
<dbReference type="Proteomes" id="UP001139103">
    <property type="component" value="Unassembled WGS sequence"/>
</dbReference>
<gene>
    <name evidence="9" type="ORF">LOC68_23010</name>
</gene>
<organism evidence="9 10">
    <name type="scientific">Blastopirellula sediminis</name>
    <dbReference type="NCBI Taxonomy" id="2894196"/>
    <lineage>
        <taxon>Bacteria</taxon>
        <taxon>Pseudomonadati</taxon>
        <taxon>Planctomycetota</taxon>
        <taxon>Planctomycetia</taxon>
        <taxon>Pirellulales</taxon>
        <taxon>Pirellulaceae</taxon>
        <taxon>Blastopirellula</taxon>
    </lineage>
</organism>
<dbReference type="InterPro" id="IPR018076">
    <property type="entry name" value="T2SS_GspF_dom"/>
</dbReference>
<dbReference type="Pfam" id="PF00482">
    <property type="entry name" value="T2SSF"/>
    <property type="match status" value="1"/>
</dbReference>
<comment type="subcellular location">
    <subcellularLocation>
        <location evidence="1">Cell membrane</location>
        <topology evidence="1">Multi-pass membrane protein</topology>
    </subcellularLocation>
</comment>
<dbReference type="EMBL" id="JAJKFT010000010">
    <property type="protein sequence ID" value="MCC9631274.1"/>
    <property type="molecule type" value="Genomic_DNA"/>
</dbReference>
<feature type="transmembrane region" description="Helical" evidence="7">
    <location>
        <begin position="88"/>
        <end position="109"/>
    </location>
</feature>
<reference evidence="9" key="1">
    <citation type="submission" date="2021-11" db="EMBL/GenBank/DDBJ databases">
        <title>Genome sequence.</title>
        <authorList>
            <person name="Sun Q."/>
        </authorList>
    </citation>
    <scope>NUCLEOTIDE SEQUENCE</scope>
    <source>
        <strain evidence="9">JC732</strain>
    </source>
</reference>
<protein>
    <submittedName>
        <fullName evidence="9">Type II secretion system F family protein</fullName>
    </submittedName>
</protein>
<sequence length="322" mass="34908">MNNPALLVVGAFFGVTLLIYLVGRLLLSSDRNQPDDMLHPGAKPSIGLGGMTRAFAGIVPISKSSYETLQKDMVKAGYYHRDAADEFLAVRNAALVAWIVFVGVALVAIPDLSEATTQLVLIVSLAVLILIFAIPRVIISSQASARVNRIQHALPDALDMITMTTTAGLPLQKSIKRVSDEMIRSHEDLACELMIIDRQAETGSLTQAIQNFAKRLDIPEVNALSTLVTQAQRIGGSVAGAFRDFADSIRRTRRQLAEERGNQNSIKLLIPVIFLLAPPIYILLLGPSALRLHDFMTNGTQEGGALDQNVSASPSPLANRYE</sequence>
<evidence type="ECO:0000259" key="8">
    <source>
        <dbReference type="Pfam" id="PF00482"/>
    </source>
</evidence>
<feature type="domain" description="Type II secretion system protein GspF" evidence="8">
    <location>
        <begin position="158"/>
        <end position="285"/>
    </location>
</feature>
<dbReference type="PANTHER" id="PTHR35007:SF2">
    <property type="entry name" value="PILUS ASSEMBLE PROTEIN"/>
    <property type="match status" value="1"/>
</dbReference>
<feature type="transmembrane region" description="Helical" evidence="7">
    <location>
        <begin position="6"/>
        <end position="27"/>
    </location>
</feature>
<evidence type="ECO:0000256" key="5">
    <source>
        <dbReference type="ARBA" id="ARBA00023136"/>
    </source>
</evidence>